<dbReference type="Gene3D" id="3.40.50.150">
    <property type="entry name" value="Vaccinia Virus protein VP39"/>
    <property type="match status" value="1"/>
</dbReference>
<dbReference type="SUPFAM" id="SSF53335">
    <property type="entry name" value="S-adenosyl-L-methionine-dependent methyltransferases"/>
    <property type="match status" value="1"/>
</dbReference>
<feature type="non-terminal residue" evidence="1">
    <location>
        <position position="391"/>
    </location>
</feature>
<comment type="caution">
    <text evidence="1">The sequence shown here is derived from an EMBL/GenBank/DDBJ whole genome shotgun (WGS) entry which is preliminary data.</text>
</comment>
<gene>
    <name evidence="1" type="ORF">LCGC14_2117510</name>
</gene>
<dbReference type="AlphaFoldDB" id="A0A0F9GIA2"/>
<evidence type="ECO:0008006" key="2">
    <source>
        <dbReference type="Google" id="ProtNLM"/>
    </source>
</evidence>
<reference evidence="1" key="1">
    <citation type="journal article" date="2015" name="Nature">
        <title>Complex archaea that bridge the gap between prokaryotes and eukaryotes.</title>
        <authorList>
            <person name="Spang A."/>
            <person name="Saw J.H."/>
            <person name="Jorgensen S.L."/>
            <person name="Zaremba-Niedzwiedzka K."/>
            <person name="Martijn J."/>
            <person name="Lind A.E."/>
            <person name="van Eijk R."/>
            <person name="Schleper C."/>
            <person name="Guy L."/>
            <person name="Ettema T.J."/>
        </authorList>
    </citation>
    <scope>NUCLEOTIDE SEQUENCE</scope>
</reference>
<evidence type="ECO:0000313" key="1">
    <source>
        <dbReference type="EMBL" id="KKL69185.1"/>
    </source>
</evidence>
<name>A0A0F9GIA2_9ZZZZ</name>
<dbReference type="InterPro" id="IPR029063">
    <property type="entry name" value="SAM-dependent_MTases_sf"/>
</dbReference>
<organism evidence="1">
    <name type="scientific">marine sediment metagenome</name>
    <dbReference type="NCBI Taxonomy" id="412755"/>
    <lineage>
        <taxon>unclassified sequences</taxon>
        <taxon>metagenomes</taxon>
        <taxon>ecological metagenomes</taxon>
    </lineage>
</organism>
<protein>
    <recommendedName>
        <fullName evidence="2">DNA methylase N-4/N-6 domain-containing protein</fullName>
    </recommendedName>
</protein>
<sequence>MGKGWDKGVPGVEFWLAMLAAMKPGGHMVAFGGTRTHHRMWCAIEDAGFEVRDCLMWITGQGFPKSHNVAAALDRKLLGRGPRGRAIPTASTYQASDVEQKNKLTSNPVLAYKAESTEARQWEGWGTALKPSYEIVILAQKPYALEGERGIIVENLTKLEAQLWSLLPAKVAGESFRLSSRAYAEVCDFAQWTAAERSNTRDALCAQTDTSRFVSALSSCLNTVLSWSNTLATLSHLPSMSTIGTETGQTTDWKTLSSCVSALTLHTIIEAEMKAPGSRCAALPAAQYLNAVVVRQSAILELSALAPVISSGQAKCQAETDQGFSPAWEPILLARKPLGEKTVAANVLKHGVGGLNIDGCRLESQADSFRDQRADKVQQNAYGKFGVSDYD</sequence>
<proteinExistence type="predicted"/>
<accession>A0A0F9GIA2</accession>
<dbReference type="EMBL" id="LAZR01026296">
    <property type="protein sequence ID" value="KKL69185.1"/>
    <property type="molecule type" value="Genomic_DNA"/>
</dbReference>